<dbReference type="SUPFAM" id="SSF56655">
    <property type="entry name" value="Carbohydrate phosphatase"/>
    <property type="match status" value="1"/>
</dbReference>
<comment type="similarity">
    <text evidence="2 9">Belongs to the inositol monophosphatase superfamily. CysQ family.</text>
</comment>
<feature type="binding site" evidence="10">
    <location>
        <position position="86"/>
    </location>
    <ligand>
        <name>Mg(2+)</name>
        <dbReference type="ChEBI" id="CHEBI:18420"/>
        <label>1</label>
        <note>catalytic</note>
    </ligand>
</feature>
<comment type="cofactor">
    <cofactor evidence="9 10">
        <name>Mg(2+)</name>
        <dbReference type="ChEBI" id="CHEBI:18420"/>
    </cofactor>
</comment>
<dbReference type="EMBL" id="WXYQ01000011">
    <property type="protein sequence ID" value="NBG96677.1"/>
    <property type="molecule type" value="Genomic_DNA"/>
</dbReference>
<keyword evidence="7 9" id="KW-0460">Magnesium</keyword>
<feature type="binding site" evidence="10">
    <location>
        <position position="219"/>
    </location>
    <ligand>
        <name>Mg(2+)</name>
        <dbReference type="ChEBI" id="CHEBI:18420"/>
        <label>1</label>
        <note>catalytic</note>
    </ligand>
</feature>
<keyword evidence="5 9" id="KW-0479">Metal-binding</keyword>
<sequence>MSDASLLNAITDIAIDAGARIMTLYEKPIAVTEKDDKSPVTEADQAAEDIILARLAQAAPDIPVVSEEAAAAGNIPAFGDRFFLVDPLDGTREYIKRNGEFTVNIALVENGVPVAGVVYAPALSLLYAGSEGTGAFEKKVDAHRKADAEAPRTITTRKGPSDGLIAIASRSHRDHKTEEFLNHYNVRDIVAAGSSLKFCVVARGEADIYPRHGRTMEWDTAAGHAVLSAAGGSVTRLDGSPLTYGKLADDLANPYFIAKGDPSAY</sequence>
<dbReference type="OrthoDB" id="9785695at2"/>
<keyword evidence="6 9" id="KW-0378">Hydrolase</keyword>
<dbReference type="Pfam" id="PF00459">
    <property type="entry name" value="Inositol_P"/>
    <property type="match status" value="1"/>
</dbReference>
<feature type="binding site" evidence="10">
    <location>
        <position position="67"/>
    </location>
    <ligand>
        <name>Mg(2+)</name>
        <dbReference type="ChEBI" id="CHEBI:18420"/>
        <label>1</label>
        <note>catalytic</note>
    </ligand>
</feature>
<dbReference type="GO" id="GO:0005886">
    <property type="term" value="C:plasma membrane"/>
    <property type="evidence" value="ECO:0007669"/>
    <property type="project" value="UniProtKB-SubCell"/>
</dbReference>
<feature type="binding site" evidence="9">
    <location>
        <position position="89"/>
    </location>
    <ligand>
        <name>Mg(2+)</name>
        <dbReference type="ChEBI" id="CHEBI:18420"/>
        <label>2</label>
    </ligand>
</feature>
<comment type="subcellular location">
    <subcellularLocation>
        <location evidence="9">Cell inner membrane</location>
        <topology evidence="9">Peripheral membrane protein</topology>
        <orientation evidence="9">Cytoplasmic side</orientation>
    </subcellularLocation>
</comment>
<protein>
    <recommendedName>
        <fullName evidence="9">3'(2'),5'-bisphosphate nucleotidase CysQ</fullName>
        <ecNumber evidence="9">3.1.3.7</ecNumber>
    </recommendedName>
    <alternativeName>
        <fullName evidence="9">3'(2'),5-bisphosphonucleoside 3'(2')-phosphohydrolase</fullName>
    </alternativeName>
    <alternativeName>
        <fullName evidence="9">3'-phosphoadenosine 5'-phosphate phosphatase</fullName>
        <shortName evidence="9">PAP phosphatase</shortName>
    </alternativeName>
</protein>
<dbReference type="Gene3D" id="3.30.540.10">
    <property type="entry name" value="Fructose-1,6-Bisphosphatase, subunit A, domain 1"/>
    <property type="match status" value="1"/>
</dbReference>
<dbReference type="AlphaFoldDB" id="A0A845QE09"/>
<dbReference type="PROSITE" id="PS00630">
    <property type="entry name" value="IMP_2"/>
    <property type="match status" value="1"/>
</dbReference>
<feature type="binding site" evidence="9">
    <location>
        <position position="67"/>
    </location>
    <ligand>
        <name>Mg(2+)</name>
        <dbReference type="ChEBI" id="CHEBI:18420"/>
        <label>1</label>
    </ligand>
</feature>
<dbReference type="GO" id="GO:0050427">
    <property type="term" value="P:3'-phosphoadenosine 5'-phosphosulfate metabolic process"/>
    <property type="evidence" value="ECO:0007669"/>
    <property type="project" value="TreeGrafter"/>
</dbReference>
<feature type="binding site" evidence="9">
    <location>
        <position position="88"/>
    </location>
    <ligand>
        <name>Mg(2+)</name>
        <dbReference type="ChEBI" id="CHEBI:18420"/>
        <label>1</label>
    </ligand>
</feature>
<evidence type="ECO:0000256" key="7">
    <source>
        <dbReference type="ARBA" id="ARBA00022842"/>
    </source>
</evidence>
<evidence type="ECO:0000313" key="11">
    <source>
        <dbReference type="EMBL" id="NBG96677.1"/>
    </source>
</evidence>
<dbReference type="GeneID" id="300653818"/>
<dbReference type="InterPro" id="IPR006240">
    <property type="entry name" value="CysQ"/>
</dbReference>
<evidence type="ECO:0000256" key="1">
    <source>
        <dbReference type="ARBA" id="ARBA00001625"/>
    </source>
</evidence>
<dbReference type="InterPro" id="IPR020583">
    <property type="entry name" value="Inositol_monoP_metal-BS"/>
</dbReference>
<comment type="catalytic activity">
    <reaction evidence="1 9">
        <text>adenosine 3',5'-bisphosphate + H2O = AMP + phosphate</text>
        <dbReference type="Rhea" id="RHEA:10040"/>
        <dbReference type="ChEBI" id="CHEBI:15377"/>
        <dbReference type="ChEBI" id="CHEBI:43474"/>
        <dbReference type="ChEBI" id="CHEBI:58343"/>
        <dbReference type="ChEBI" id="CHEBI:456215"/>
        <dbReference type="EC" id="3.1.3.7"/>
    </reaction>
</comment>
<evidence type="ECO:0000256" key="8">
    <source>
        <dbReference type="ARBA" id="ARBA00023136"/>
    </source>
</evidence>
<dbReference type="InterPro" id="IPR020550">
    <property type="entry name" value="Inositol_monophosphatase_CS"/>
</dbReference>
<evidence type="ECO:0000256" key="10">
    <source>
        <dbReference type="PIRSR" id="PIRSR600760-2"/>
    </source>
</evidence>
<dbReference type="CDD" id="cd01638">
    <property type="entry name" value="CysQ"/>
    <property type="match status" value="1"/>
</dbReference>
<evidence type="ECO:0000256" key="5">
    <source>
        <dbReference type="ARBA" id="ARBA00022723"/>
    </source>
</evidence>
<evidence type="ECO:0000256" key="4">
    <source>
        <dbReference type="ARBA" id="ARBA00022519"/>
    </source>
</evidence>
<comment type="function">
    <text evidence="9">Converts adenosine-3',5'-bisphosphate (PAP) to AMP.</text>
</comment>
<dbReference type="HAMAP" id="MF_02095">
    <property type="entry name" value="CysQ"/>
    <property type="match status" value="1"/>
</dbReference>
<dbReference type="EC" id="3.1.3.7" evidence="9"/>
<dbReference type="PROSITE" id="PS00629">
    <property type="entry name" value="IMP_1"/>
    <property type="match status" value="1"/>
</dbReference>
<keyword evidence="12" id="KW-1185">Reference proteome</keyword>
<accession>A0A845QE09</accession>
<organism evidence="11 12">
    <name type="scientific">Pyruvatibacter mobilis</name>
    <dbReference type="NCBI Taxonomy" id="1712261"/>
    <lineage>
        <taxon>Bacteria</taxon>
        <taxon>Pseudomonadati</taxon>
        <taxon>Pseudomonadota</taxon>
        <taxon>Alphaproteobacteria</taxon>
        <taxon>Hyphomicrobiales</taxon>
        <taxon>Parvibaculaceae</taxon>
        <taxon>Pyruvatibacter</taxon>
    </lineage>
</organism>
<proteinExistence type="inferred from homology"/>
<dbReference type="PANTHER" id="PTHR43028:SF5">
    <property type="entry name" value="3'(2'),5'-BISPHOSPHATE NUCLEOTIDASE 1"/>
    <property type="match status" value="1"/>
</dbReference>
<dbReference type="InterPro" id="IPR000760">
    <property type="entry name" value="Inositol_monophosphatase-like"/>
</dbReference>
<gene>
    <name evidence="9 11" type="primary">cysQ</name>
    <name evidence="11" type="ORF">GTQ45_13125</name>
</gene>
<dbReference type="PANTHER" id="PTHR43028">
    <property type="entry name" value="3'(2'),5'-BISPHOSPHATE NUCLEOTIDASE 1"/>
    <property type="match status" value="1"/>
</dbReference>
<feature type="binding site" evidence="10">
    <location>
        <position position="89"/>
    </location>
    <ligand>
        <name>Mg(2+)</name>
        <dbReference type="ChEBI" id="CHEBI:18420"/>
        <label>1</label>
        <note>catalytic</note>
    </ligand>
</feature>
<dbReference type="Gene3D" id="3.40.190.80">
    <property type="match status" value="1"/>
</dbReference>
<dbReference type="NCBIfam" id="TIGR01331">
    <property type="entry name" value="bisphos_cysQ"/>
    <property type="match status" value="1"/>
</dbReference>
<feature type="binding site" evidence="9">
    <location>
        <position position="67"/>
    </location>
    <ligand>
        <name>substrate</name>
    </ligand>
</feature>
<name>A0A845QE09_9HYPH</name>
<feature type="binding site" evidence="9">
    <location>
        <position position="219"/>
    </location>
    <ligand>
        <name>Mg(2+)</name>
        <dbReference type="ChEBI" id="CHEBI:18420"/>
        <label>2</label>
    </ligand>
</feature>
<dbReference type="GO" id="GO:0000103">
    <property type="term" value="P:sulfate assimilation"/>
    <property type="evidence" value="ECO:0007669"/>
    <property type="project" value="TreeGrafter"/>
</dbReference>
<feature type="binding site" evidence="9">
    <location>
        <position position="86"/>
    </location>
    <ligand>
        <name>Mg(2+)</name>
        <dbReference type="ChEBI" id="CHEBI:18420"/>
        <label>2</label>
    </ligand>
</feature>
<keyword evidence="4 9" id="KW-0997">Cell inner membrane</keyword>
<dbReference type="RefSeq" id="WP_160588717.1">
    <property type="nucleotide sequence ID" value="NZ_BMHN01000001.1"/>
</dbReference>
<evidence type="ECO:0000313" key="12">
    <source>
        <dbReference type="Proteomes" id="UP000470384"/>
    </source>
</evidence>
<feature type="binding site" evidence="10">
    <location>
        <position position="88"/>
    </location>
    <ligand>
        <name>Mg(2+)</name>
        <dbReference type="ChEBI" id="CHEBI:18420"/>
        <label>1</label>
        <note>catalytic</note>
    </ligand>
</feature>
<reference evidence="11 12" key="1">
    <citation type="journal article" date="2016" name="Int. J. Syst. Evol. Microbiol.">
        <title>Pyruvatibacter mobilis gen. nov., sp. nov., a marine bacterium from the culture broth of Picochlorum sp. 122.</title>
        <authorList>
            <person name="Wang G."/>
            <person name="Tang M."/>
            <person name="Wu H."/>
            <person name="Dai S."/>
            <person name="Li T."/>
            <person name="Chen C."/>
            <person name="He H."/>
            <person name="Fan J."/>
            <person name="Xiang W."/>
            <person name="Li X."/>
        </authorList>
    </citation>
    <scope>NUCLEOTIDE SEQUENCE [LARGE SCALE GENOMIC DNA]</scope>
    <source>
        <strain evidence="11 12">GYP-11</strain>
    </source>
</reference>
<dbReference type="Proteomes" id="UP000470384">
    <property type="component" value="Unassembled WGS sequence"/>
</dbReference>
<feature type="binding site" evidence="9">
    <location>
        <position position="86"/>
    </location>
    <ligand>
        <name>Mg(2+)</name>
        <dbReference type="ChEBI" id="CHEBI:18420"/>
        <label>1</label>
    </ligand>
</feature>
<evidence type="ECO:0000256" key="6">
    <source>
        <dbReference type="ARBA" id="ARBA00022801"/>
    </source>
</evidence>
<keyword evidence="8 9" id="KW-0472">Membrane</keyword>
<dbReference type="GO" id="GO:0046854">
    <property type="term" value="P:phosphatidylinositol phosphate biosynthetic process"/>
    <property type="evidence" value="ECO:0007669"/>
    <property type="project" value="InterPro"/>
</dbReference>
<comment type="caution">
    <text evidence="11">The sequence shown here is derived from an EMBL/GenBank/DDBJ whole genome shotgun (WGS) entry which is preliminary data.</text>
</comment>
<evidence type="ECO:0000256" key="2">
    <source>
        <dbReference type="ARBA" id="ARBA00005289"/>
    </source>
</evidence>
<dbReference type="InterPro" id="IPR050725">
    <property type="entry name" value="CysQ/Inositol_MonoPase"/>
</dbReference>
<dbReference type="GO" id="GO:0000287">
    <property type="term" value="F:magnesium ion binding"/>
    <property type="evidence" value="ECO:0007669"/>
    <property type="project" value="UniProtKB-UniRule"/>
</dbReference>
<evidence type="ECO:0000256" key="3">
    <source>
        <dbReference type="ARBA" id="ARBA00022475"/>
    </source>
</evidence>
<keyword evidence="3 9" id="KW-1003">Cell membrane</keyword>
<feature type="binding site" evidence="9">
    <location>
        <position position="219"/>
    </location>
    <ligand>
        <name>substrate</name>
    </ligand>
</feature>
<dbReference type="GO" id="GO:0008441">
    <property type="term" value="F:3'(2'),5'-bisphosphate nucleotidase activity"/>
    <property type="evidence" value="ECO:0007669"/>
    <property type="project" value="UniProtKB-UniRule"/>
</dbReference>
<evidence type="ECO:0000256" key="9">
    <source>
        <dbReference type="HAMAP-Rule" id="MF_02095"/>
    </source>
</evidence>
<dbReference type="PRINTS" id="PR00377">
    <property type="entry name" value="IMPHPHTASES"/>
</dbReference>
<feature type="binding site" evidence="9">
    <location>
        <begin position="88"/>
        <end position="91"/>
    </location>
    <ligand>
        <name>substrate</name>
    </ligand>
</feature>